<feature type="transmembrane region" description="Helical" evidence="1">
    <location>
        <begin position="24"/>
        <end position="48"/>
    </location>
</feature>
<evidence type="ECO:0000313" key="2">
    <source>
        <dbReference type="EMBL" id="UYM14578.1"/>
    </source>
</evidence>
<evidence type="ECO:0000313" key="3">
    <source>
        <dbReference type="Proteomes" id="UP001163255"/>
    </source>
</evidence>
<protein>
    <submittedName>
        <fullName evidence="2">Uncharacterized protein</fullName>
    </submittedName>
</protein>
<dbReference type="RefSeq" id="WP_262596132.1">
    <property type="nucleotide sequence ID" value="NZ_CP103300.1"/>
</dbReference>
<organism evidence="2 3">
    <name type="scientific">Endozoicomonas euniceicola</name>
    <dbReference type="NCBI Taxonomy" id="1234143"/>
    <lineage>
        <taxon>Bacteria</taxon>
        <taxon>Pseudomonadati</taxon>
        <taxon>Pseudomonadota</taxon>
        <taxon>Gammaproteobacteria</taxon>
        <taxon>Oceanospirillales</taxon>
        <taxon>Endozoicomonadaceae</taxon>
        <taxon>Endozoicomonas</taxon>
    </lineage>
</organism>
<reference evidence="2" key="1">
    <citation type="submission" date="2022-10" db="EMBL/GenBank/DDBJ databases">
        <title>Completed Genome Sequence of two octocoral isolated bacterium, Endozoicomonas euniceicola EF212T and Endozoicomonas gorgoniicola PS125T.</title>
        <authorList>
            <person name="Chiou Y.-J."/>
            <person name="Chen Y.-H."/>
        </authorList>
    </citation>
    <scope>NUCLEOTIDE SEQUENCE</scope>
    <source>
        <strain evidence="2">EF212</strain>
    </source>
</reference>
<name>A0ABY6GR60_9GAMM</name>
<keyword evidence="1" id="KW-0472">Membrane</keyword>
<gene>
    <name evidence="2" type="ORF">NX720_16990</name>
</gene>
<sequence length="71" mass="8039">MFDQLIQVREAAEHNIPLLAVGCWLLAFGFWLLAFGFWLLALGAVHLLRRSTPAKPTTLTTESKEKRAVSW</sequence>
<accession>A0ABY6GR60</accession>
<keyword evidence="1" id="KW-1133">Transmembrane helix</keyword>
<evidence type="ECO:0000256" key="1">
    <source>
        <dbReference type="SAM" id="Phobius"/>
    </source>
</evidence>
<dbReference type="EMBL" id="CP103300">
    <property type="protein sequence ID" value="UYM14578.1"/>
    <property type="molecule type" value="Genomic_DNA"/>
</dbReference>
<keyword evidence="3" id="KW-1185">Reference proteome</keyword>
<proteinExistence type="predicted"/>
<dbReference type="Proteomes" id="UP001163255">
    <property type="component" value="Chromosome"/>
</dbReference>
<keyword evidence="1" id="KW-0812">Transmembrane</keyword>